<dbReference type="EMBL" id="LT838272">
    <property type="protein sequence ID" value="SMB96753.1"/>
    <property type="molecule type" value="Genomic_DNA"/>
</dbReference>
<organism evidence="1 2">
    <name type="scientific">Thermanaeromonas toyohensis ToBE</name>
    <dbReference type="NCBI Taxonomy" id="698762"/>
    <lineage>
        <taxon>Bacteria</taxon>
        <taxon>Bacillati</taxon>
        <taxon>Bacillota</taxon>
        <taxon>Clostridia</taxon>
        <taxon>Neomoorellales</taxon>
        <taxon>Neomoorellaceae</taxon>
        <taxon>Thermanaeromonas</taxon>
    </lineage>
</organism>
<gene>
    <name evidence="1" type="ORF">SAMN00808754_1629</name>
</gene>
<dbReference type="AlphaFoldDB" id="A0A1W1VTZ9"/>
<protein>
    <submittedName>
        <fullName evidence="1">Immunity protein 70</fullName>
    </submittedName>
</protein>
<keyword evidence="2" id="KW-1185">Reference proteome</keyword>
<sequence>MGLEAYVDAADLFVKIGSYGWYHSFRSTVCDKLEDGDWGSRFPLLQNHSDCDGDYSPEEAVELLEELRTIRKEFEGVMYPVVLYCDGQGSVLDYREKYSEAGIFIYGNGFGFGVTEEGLVVQSEDPTRVDLPVDGIRRDIFGRPEYRWYFALMEWKGGNSWECRRANGATVTIEGLPTGAPPGCVVIKKGEMPASEVFKELIDTMEELCRASEETGDPIVFC</sequence>
<proteinExistence type="predicted"/>
<name>A0A1W1VTZ9_9FIRM</name>
<dbReference type="STRING" id="698762.SAMN00808754_1629"/>
<dbReference type="RefSeq" id="WP_084665240.1">
    <property type="nucleotide sequence ID" value="NZ_LT838272.1"/>
</dbReference>
<reference evidence="1 2" key="1">
    <citation type="submission" date="2017-04" db="EMBL/GenBank/DDBJ databases">
        <authorList>
            <person name="Afonso C.L."/>
            <person name="Miller P.J."/>
            <person name="Scott M.A."/>
            <person name="Spackman E."/>
            <person name="Goraichik I."/>
            <person name="Dimitrov K.M."/>
            <person name="Suarez D.L."/>
            <person name="Swayne D.E."/>
        </authorList>
    </citation>
    <scope>NUCLEOTIDE SEQUENCE [LARGE SCALE GENOMIC DNA]</scope>
    <source>
        <strain evidence="1 2">ToBE</strain>
    </source>
</reference>
<dbReference type="Proteomes" id="UP000192569">
    <property type="component" value="Chromosome I"/>
</dbReference>
<dbReference type="Pfam" id="PF15601">
    <property type="entry name" value="Imm70"/>
    <property type="match status" value="1"/>
</dbReference>
<evidence type="ECO:0000313" key="2">
    <source>
        <dbReference type="Proteomes" id="UP000192569"/>
    </source>
</evidence>
<evidence type="ECO:0000313" key="1">
    <source>
        <dbReference type="EMBL" id="SMB96753.1"/>
    </source>
</evidence>
<accession>A0A1W1VTZ9</accession>
<dbReference type="InterPro" id="IPR028185">
    <property type="entry name" value="Imm70"/>
</dbReference>
<dbReference type="OrthoDB" id="5120820at2"/>